<gene>
    <name evidence="3" type="ORF">I4Q42_08270</name>
</gene>
<dbReference type="Proteomes" id="UP000639859">
    <property type="component" value="Unassembled WGS sequence"/>
</dbReference>
<keyword evidence="4" id="KW-1185">Reference proteome</keyword>
<feature type="region of interest" description="Disordered" evidence="1">
    <location>
        <begin position="51"/>
        <end position="76"/>
    </location>
</feature>
<sequence length="145" mass="16261">MSGGVDAETHELQCVADCGIVMPLPIEAYASIPLLALVIAVAWIALRRLARRKRAPSKADRTGRNSRSPPAGVSRNYWRVDEPGKLHVYLNAEEAEVREYCEGTDRTFARLSEEKVREIGEEWLYDRLSRSLRRQPDGSLKAVPG</sequence>
<name>A0ABS0SVM9_9CAUL</name>
<reference evidence="3 4" key="1">
    <citation type="submission" date="2020-11" db="EMBL/GenBank/DDBJ databases">
        <title>genome sequence of strain KACC 18849.</title>
        <authorList>
            <person name="Gao J."/>
            <person name="Zhang X."/>
        </authorList>
    </citation>
    <scope>NUCLEOTIDE SEQUENCE [LARGE SCALE GENOMIC DNA]</scope>
    <source>
        <strain evidence="3 4">KACC 18849</strain>
    </source>
</reference>
<keyword evidence="2" id="KW-0812">Transmembrane</keyword>
<protein>
    <submittedName>
        <fullName evidence="3">Uncharacterized protein</fullName>
    </submittedName>
</protein>
<evidence type="ECO:0000313" key="3">
    <source>
        <dbReference type="EMBL" id="MBI1683659.1"/>
    </source>
</evidence>
<keyword evidence="2" id="KW-0472">Membrane</keyword>
<comment type="caution">
    <text evidence="3">The sequence shown here is derived from an EMBL/GenBank/DDBJ whole genome shotgun (WGS) entry which is preliminary data.</text>
</comment>
<evidence type="ECO:0000313" key="4">
    <source>
        <dbReference type="Proteomes" id="UP000639859"/>
    </source>
</evidence>
<dbReference type="RefSeq" id="WP_198575593.1">
    <property type="nucleotide sequence ID" value="NZ_JADWOX010000004.1"/>
</dbReference>
<keyword evidence="2" id="KW-1133">Transmembrane helix</keyword>
<proteinExistence type="predicted"/>
<evidence type="ECO:0000256" key="1">
    <source>
        <dbReference type="SAM" id="MobiDB-lite"/>
    </source>
</evidence>
<dbReference type="EMBL" id="JADWOX010000004">
    <property type="protein sequence ID" value="MBI1683659.1"/>
    <property type="molecule type" value="Genomic_DNA"/>
</dbReference>
<feature type="transmembrane region" description="Helical" evidence="2">
    <location>
        <begin position="28"/>
        <end position="46"/>
    </location>
</feature>
<accession>A0ABS0SVM9</accession>
<evidence type="ECO:0000256" key="2">
    <source>
        <dbReference type="SAM" id="Phobius"/>
    </source>
</evidence>
<organism evidence="3 4">
    <name type="scientific">Caulobacter hibisci</name>
    <dbReference type="NCBI Taxonomy" id="2035993"/>
    <lineage>
        <taxon>Bacteria</taxon>
        <taxon>Pseudomonadati</taxon>
        <taxon>Pseudomonadota</taxon>
        <taxon>Alphaproteobacteria</taxon>
        <taxon>Caulobacterales</taxon>
        <taxon>Caulobacteraceae</taxon>
        <taxon>Caulobacter</taxon>
    </lineage>
</organism>